<dbReference type="GO" id="GO:0005739">
    <property type="term" value="C:mitochondrion"/>
    <property type="evidence" value="ECO:0007669"/>
    <property type="project" value="TreeGrafter"/>
</dbReference>
<dbReference type="PANTHER" id="PTHR32470">
    <property type="entry name" value="ADH DEHYDROGENASE [UBIQUINONE] 1 ALPHA SUBCOMPLEX ASSEMBLY FACTOR 2"/>
    <property type="match status" value="1"/>
</dbReference>
<dbReference type="InterPro" id="IPR052618">
    <property type="entry name" value="ComplexI_NDUFA12"/>
</dbReference>
<feature type="region of interest" description="Disordered" evidence="1">
    <location>
        <begin position="175"/>
        <end position="209"/>
    </location>
</feature>
<sequence length="209" mass="24263">MASAYRLVKRFLGIGKEKYFVGNDLAGNRYYQLPNPVRSLRPKRQVEFEAIGNDHTLQVITWISLIILFPGFDTLRSSLTSLRIFSYHPNRLPPQWAAWLSFTRPHSPTIQELQNDRIRQERLQHNVRQLEQARLTKQTHDTLPPPEYAGFSQTTSESDQHERIRKWNALNQSPLEAFLPSSSNPDDQWAPQSWMPTATQRKDPSSPQS</sequence>
<dbReference type="AlphaFoldDB" id="A0A9P6NB59"/>
<comment type="caution">
    <text evidence="2">The sequence shown here is derived from an EMBL/GenBank/DDBJ whole genome shotgun (WGS) entry which is preliminary data.</text>
</comment>
<gene>
    <name evidence="2" type="ORF">CROQUDRAFT_50380</name>
</gene>
<feature type="compositionally biased region" description="Polar residues" evidence="1">
    <location>
        <begin position="175"/>
        <end position="199"/>
    </location>
</feature>
<dbReference type="GO" id="GO:0032981">
    <property type="term" value="P:mitochondrial respiratory chain complex I assembly"/>
    <property type="evidence" value="ECO:0007669"/>
    <property type="project" value="TreeGrafter"/>
</dbReference>
<accession>A0A9P6NB59</accession>
<feature type="compositionally biased region" description="Basic and acidic residues" evidence="1">
    <location>
        <begin position="200"/>
        <end position="209"/>
    </location>
</feature>
<proteinExistence type="predicted"/>
<dbReference type="PANTHER" id="PTHR32470:SF2">
    <property type="entry name" value="NADH DEHYDROGENASE [UBIQUINONE] 1 ALPHA SUBCOMPLEX ASSEMBLY FACTOR 2"/>
    <property type="match status" value="1"/>
</dbReference>
<name>A0A9P6NB59_9BASI</name>
<dbReference type="Proteomes" id="UP000886653">
    <property type="component" value="Unassembled WGS sequence"/>
</dbReference>
<dbReference type="OrthoDB" id="10255576at2759"/>
<evidence type="ECO:0000256" key="1">
    <source>
        <dbReference type="SAM" id="MobiDB-lite"/>
    </source>
</evidence>
<feature type="region of interest" description="Disordered" evidence="1">
    <location>
        <begin position="134"/>
        <end position="161"/>
    </location>
</feature>
<keyword evidence="3" id="KW-1185">Reference proteome</keyword>
<reference evidence="2" key="1">
    <citation type="submission" date="2013-11" db="EMBL/GenBank/DDBJ databases">
        <title>Genome sequence of the fusiform rust pathogen reveals effectors for host alternation and coevolution with pine.</title>
        <authorList>
            <consortium name="DOE Joint Genome Institute"/>
            <person name="Smith K."/>
            <person name="Pendleton A."/>
            <person name="Kubisiak T."/>
            <person name="Anderson C."/>
            <person name="Salamov A."/>
            <person name="Aerts A."/>
            <person name="Riley R."/>
            <person name="Clum A."/>
            <person name="Lindquist E."/>
            <person name="Ence D."/>
            <person name="Campbell M."/>
            <person name="Kronenberg Z."/>
            <person name="Feau N."/>
            <person name="Dhillon B."/>
            <person name="Hamelin R."/>
            <person name="Burleigh J."/>
            <person name="Smith J."/>
            <person name="Yandell M."/>
            <person name="Nelson C."/>
            <person name="Grigoriev I."/>
            <person name="Davis J."/>
        </authorList>
    </citation>
    <scope>NUCLEOTIDE SEQUENCE</scope>
    <source>
        <strain evidence="2">G11</strain>
    </source>
</reference>
<protein>
    <submittedName>
        <fullName evidence="2">Uncharacterized protein</fullName>
    </submittedName>
</protein>
<evidence type="ECO:0000313" key="2">
    <source>
        <dbReference type="EMBL" id="KAG0142377.1"/>
    </source>
</evidence>
<organism evidence="2 3">
    <name type="scientific">Cronartium quercuum f. sp. fusiforme G11</name>
    <dbReference type="NCBI Taxonomy" id="708437"/>
    <lineage>
        <taxon>Eukaryota</taxon>
        <taxon>Fungi</taxon>
        <taxon>Dikarya</taxon>
        <taxon>Basidiomycota</taxon>
        <taxon>Pucciniomycotina</taxon>
        <taxon>Pucciniomycetes</taxon>
        <taxon>Pucciniales</taxon>
        <taxon>Coleosporiaceae</taxon>
        <taxon>Cronartium</taxon>
    </lineage>
</organism>
<dbReference type="EMBL" id="MU167350">
    <property type="protein sequence ID" value="KAG0142377.1"/>
    <property type="molecule type" value="Genomic_DNA"/>
</dbReference>
<evidence type="ECO:0000313" key="3">
    <source>
        <dbReference type="Proteomes" id="UP000886653"/>
    </source>
</evidence>